<proteinExistence type="predicted"/>
<evidence type="ECO:0000259" key="1">
    <source>
        <dbReference type="Pfam" id="PF02214"/>
    </source>
</evidence>
<evidence type="ECO:0000313" key="2">
    <source>
        <dbReference type="EMBL" id="QKF94070.1"/>
    </source>
</evidence>
<dbReference type="InterPro" id="IPR011333">
    <property type="entry name" value="SKP1/BTB/POZ_sf"/>
</dbReference>
<gene>
    <name evidence="2" type="ORF">Fadolivirus_1_612</name>
</gene>
<dbReference type="InterPro" id="IPR003131">
    <property type="entry name" value="T1-type_BTB"/>
</dbReference>
<reference evidence="2 3" key="1">
    <citation type="submission" date="2020-04" db="EMBL/GenBank/DDBJ databases">
        <title>Advantages and limits of metagenomic assembly and binning of a giant virus.</title>
        <authorList>
            <person name="Schulz F."/>
            <person name="Andreani J."/>
            <person name="Francis R."/>
            <person name="Boudjemaa H."/>
            <person name="Bou Khalil J.Y."/>
            <person name="Lee J."/>
            <person name="La Scola B."/>
            <person name="Woyke T."/>
        </authorList>
    </citation>
    <scope>NUCLEOTIDE SEQUENCE [LARGE SCALE GENOMIC DNA]</scope>
    <source>
        <strain evidence="2 3">FV1/VV64</strain>
    </source>
</reference>
<feature type="domain" description="Potassium channel tetramerisation-type BTB" evidence="1">
    <location>
        <begin position="18"/>
        <end position="103"/>
    </location>
</feature>
<keyword evidence="3" id="KW-1185">Reference proteome</keyword>
<protein>
    <submittedName>
        <fullName evidence="2">SKP1/BTB/POz domain-containing protein</fullName>
    </submittedName>
</protein>
<organism evidence="2 3">
    <name type="scientific">Fadolivirus FV1/VV64</name>
    <dbReference type="NCBI Taxonomy" id="3070911"/>
    <lineage>
        <taxon>Viruses</taxon>
        <taxon>Varidnaviria</taxon>
        <taxon>Bamfordvirae</taxon>
        <taxon>Nucleocytoviricota</taxon>
        <taxon>Megaviricetes</taxon>
        <taxon>Imitervirales</taxon>
        <taxon>Mimiviridae</taxon>
        <taxon>Klosneuvirinae</taxon>
        <taxon>Fadolivirus</taxon>
        <taxon>Fadolivirus algeromassiliense</taxon>
    </lineage>
</organism>
<accession>A0A7D3UT53</accession>
<dbReference type="Pfam" id="PF02214">
    <property type="entry name" value="BTB_2"/>
    <property type="match status" value="1"/>
</dbReference>
<name>A0A7D3UT53_9VIRU</name>
<dbReference type="EMBL" id="MT418680">
    <property type="protein sequence ID" value="QKF94070.1"/>
    <property type="molecule type" value="Genomic_DNA"/>
</dbReference>
<dbReference type="SUPFAM" id="SSF54695">
    <property type="entry name" value="POZ domain"/>
    <property type="match status" value="1"/>
</dbReference>
<dbReference type="Proteomes" id="UP001162001">
    <property type="component" value="Segment"/>
</dbReference>
<evidence type="ECO:0000313" key="3">
    <source>
        <dbReference type="Proteomes" id="UP001162001"/>
    </source>
</evidence>
<sequence>MSKEIAANLITFIVDDHRFVLHRDTLNKHKNSIFVRVINKTKKDPYILFDEQTNTLYVDRDPLSFAYVIDCLRGYDCQIDTITDINLRYKVIHDFKYFGLYKDTHGNMDKHIIFEGEKTDEDDVGEILKSTENDYNDNETPFLKKFIDLLKSTDKVLNDKDSEPIIHPIESESLVSINPSPKQLQLPTVQNDKLDTEILTSNNSEKIHDFIKQVNNNLQNGGVLDMINALSNDENIKNLIKNNNSFMELNHESDDDSLGFNINDDNDNDDNDNDQNNINIVTDIISNNIISNTKNNIDEKSNTMTNEKVKSKYVQIK</sequence>
<dbReference type="Gene3D" id="3.30.710.10">
    <property type="entry name" value="Potassium Channel Kv1.1, Chain A"/>
    <property type="match status" value="1"/>
</dbReference>
<dbReference type="GO" id="GO:0051260">
    <property type="term" value="P:protein homooligomerization"/>
    <property type="evidence" value="ECO:0007669"/>
    <property type="project" value="InterPro"/>
</dbReference>